<dbReference type="Proteomes" id="UP001431209">
    <property type="component" value="Unassembled WGS sequence"/>
</dbReference>
<dbReference type="AlphaFoldDB" id="A0AAW2ZBV0"/>
<reference evidence="1 2" key="1">
    <citation type="submission" date="2024-03" db="EMBL/GenBank/DDBJ databases">
        <title>The Acrasis kona genome and developmental transcriptomes reveal deep origins of eukaryotic multicellular pathways.</title>
        <authorList>
            <person name="Sheikh S."/>
            <person name="Fu C.-J."/>
            <person name="Brown M.W."/>
            <person name="Baldauf S.L."/>
        </authorList>
    </citation>
    <scope>NUCLEOTIDE SEQUENCE [LARGE SCALE GENOMIC DNA]</scope>
    <source>
        <strain evidence="1 2">ATCC MYA-3509</strain>
    </source>
</reference>
<protein>
    <submittedName>
        <fullName evidence="1">Uncharacterized protein</fullName>
    </submittedName>
</protein>
<sequence>MPPEQVYKIKYGEILHPDKIKQSCKDHDVAFSQALTAEQEDWDKDAIGCVILIHNRYLRKYVEENRQMHYNIFFSQFKTYFDDLPQAFRNDVDFISKLCYKYSRLPINDSDVEIFKTLFCVSKQYFIEHRIDTRDTLLMEYCDLIMDLCMKEQKLFLDEEFYNKLKKYAGLMK</sequence>
<comment type="caution">
    <text evidence="1">The sequence shown here is derived from an EMBL/GenBank/DDBJ whole genome shotgun (WGS) entry which is preliminary data.</text>
</comment>
<gene>
    <name evidence="1" type="ORF">AKO1_001755</name>
</gene>
<dbReference type="EMBL" id="JAOPGA020001202">
    <property type="protein sequence ID" value="KAL0486112.1"/>
    <property type="molecule type" value="Genomic_DNA"/>
</dbReference>
<evidence type="ECO:0000313" key="2">
    <source>
        <dbReference type="Proteomes" id="UP001431209"/>
    </source>
</evidence>
<accession>A0AAW2ZBV0</accession>
<proteinExistence type="predicted"/>
<evidence type="ECO:0000313" key="1">
    <source>
        <dbReference type="EMBL" id="KAL0486112.1"/>
    </source>
</evidence>
<keyword evidence="2" id="KW-1185">Reference proteome</keyword>
<name>A0AAW2ZBV0_9EUKA</name>
<organism evidence="1 2">
    <name type="scientific">Acrasis kona</name>
    <dbReference type="NCBI Taxonomy" id="1008807"/>
    <lineage>
        <taxon>Eukaryota</taxon>
        <taxon>Discoba</taxon>
        <taxon>Heterolobosea</taxon>
        <taxon>Tetramitia</taxon>
        <taxon>Eutetramitia</taxon>
        <taxon>Acrasidae</taxon>
        <taxon>Acrasis</taxon>
    </lineage>
</organism>